<dbReference type="CDD" id="cd17933">
    <property type="entry name" value="DEXSc_RecD-like"/>
    <property type="match status" value="1"/>
</dbReference>
<evidence type="ECO:0000256" key="2">
    <source>
        <dbReference type="ARBA" id="ARBA00022840"/>
    </source>
</evidence>
<dbReference type="Pfam" id="PF13604">
    <property type="entry name" value="AAA_30"/>
    <property type="match status" value="1"/>
</dbReference>
<keyword evidence="2" id="KW-0067">ATP-binding</keyword>
<dbReference type="Gene3D" id="2.30.30.940">
    <property type="match status" value="1"/>
</dbReference>
<dbReference type="CDD" id="cd18809">
    <property type="entry name" value="SF1_C_RecD"/>
    <property type="match status" value="1"/>
</dbReference>
<evidence type="ECO:0000259" key="3">
    <source>
        <dbReference type="Pfam" id="PF13538"/>
    </source>
</evidence>
<dbReference type="EMBL" id="CYZA01000006">
    <property type="protein sequence ID" value="CUN80307.1"/>
    <property type="molecule type" value="Genomic_DNA"/>
</dbReference>
<dbReference type="EC" id="3.1.11.5" evidence="5"/>
<evidence type="ECO:0000259" key="4">
    <source>
        <dbReference type="Pfam" id="PF14490"/>
    </source>
</evidence>
<dbReference type="Pfam" id="PF14490">
    <property type="entry name" value="HHH_RecD2"/>
    <property type="match status" value="1"/>
</dbReference>
<proteinExistence type="predicted"/>
<dbReference type="PANTHER" id="PTHR43788">
    <property type="entry name" value="DNA2/NAM7 HELICASE FAMILY MEMBER"/>
    <property type="match status" value="1"/>
</dbReference>
<dbReference type="Gene3D" id="1.10.10.2220">
    <property type="match status" value="1"/>
</dbReference>
<accession>A0A173ZW98</accession>
<evidence type="ECO:0000256" key="1">
    <source>
        <dbReference type="ARBA" id="ARBA00022741"/>
    </source>
</evidence>
<feature type="domain" description="ATP-dependent RecD2 DNA helicase-like helix-hairpin-helix" evidence="4">
    <location>
        <begin position="111"/>
        <end position="197"/>
    </location>
</feature>
<organism evidence="5 6">
    <name type="scientific">Blautia obeum</name>
    <dbReference type="NCBI Taxonomy" id="40520"/>
    <lineage>
        <taxon>Bacteria</taxon>
        <taxon>Bacillati</taxon>
        <taxon>Bacillota</taxon>
        <taxon>Clostridia</taxon>
        <taxon>Lachnospirales</taxon>
        <taxon>Lachnospiraceae</taxon>
        <taxon>Blautia</taxon>
    </lineage>
</organism>
<name>A0A173ZW98_9FIRM</name>
<dbReference type="SUPFAM" id="SSF52540">
    <property type="entry name" value="P-loop containing nucleoside triphosphate hydrolases"/>
    <property type="match status" value="2"/>
</dbReference>
<evidence type="ECO:0000313" key="5">
    <source>
        <dbReference type="EMBL" id="CUN80307.1"/>
    </source>
</evidence>
<keyword evidence="5" id="KW-0378">Hydrolase</keyword>
<dbReference type="RefSeq" id="WP_055053117.1">
    <property type="nucleotide sequence ID" value="NZ_CYZA01000006.1"/>
</dbReference>
<dbReference type="Gene3D" id="3.40.50.300">
    <property type="entry name" value="P-loop containing nucleotide triphosphate hydrolases"/>
    <property type="match status" value="2"/>
</dbReference>
<dbReference type="GO" id="GO:0006310">
    <property type="term" value="P:DNA recombination"/>
    <property type="evidence" value="ECO:0007669"/>
    <property type="project" value="TreeGrafter"/>
</dbReference>
<dbReference type="GO" id="GO:0008854">
    <property type="term" value="F:exodeoxyribonuclease V activity"/>
    <property type="evidence" value="ECO:0007669"/>
    <property type="project" value="UniProtKB-EC"/>
</dbReference>
<dbReference type="InterPro" id="IPR027417">
    <property type="entry name" value="P-loop_NTPase"/>
</dbReference>
<dbReference type="InterPro" id="IPR050534">
    <property type="entry name" value="Coronavir_polyprotein_1ab"/>
</dbReference>
<dbReference type="GO" id="GO:0009338">
    <property type="term" value="C:exodeoxyribonuclease V complex"/>
    <property type="evidence" value="ECO:0007669"/>
    <property type="project" value="TreeGrafter"/>
</dbReference>
<dbReference type="InterPro" id="IPR029493">
    <property type="entry name" value="RecD2-like_HHH"/>
</dbReference>
<dbReference type="PANTHER" id="PTHR43788:SF6">
    <property type="entry name" value="DNA HELICASE B"/>
    <property type="match status" value="1"/>
</dbReference>
<dbReference type="GO" id="GO:0005524">
    <property type="term" value="F:ATP binding"/>
    <property type="evidence" value="ECO:0007669"/>
    <property type="project" value="UniProtKB-KW"/>
</dbReference>
<keyword evidence="1" id="KW-0547">Nucleotide-binding</keyword>
<protein>
    <submittedName>
        <fullName evidence="5">Exodeoxyribonuclease V alpha chain</fullName>
        <ecNumber evidence="5">3.1.11.5</ecNumber>
    </submittedName>
</protein>
<dbReference type="Proteomes" id="UP000095447">
    <property type="component" value="Unassembled WGS sequence"/>
</dbReference>
<sequence>MRYCIKGNIHTPIIGKVYDIKGEMDYSLTWGEQISILESSMNNDLAETDIRGQKYILCKLFPKHVQRMYETLDNPYLALKEGNVKELTKIKGCGPNVATKWIEKFNDTYDKHKAYIDLARYSITDKLIEKIIKYYHEDVDKAVDVVKNHPYDLTIIRGIGWKTADDIALQNGADPYGIDRIETCIKMFLRNQGENGKSFSYSEEIMQELIDKIGEEVPDLNIAEAIHDLQDSQMIVWNKEKTKIGLKWYYDLEYSIAEHLVRLKNAPNKFKYSNWLEIIKKKEKAQGWDYTEQQLEGIKMVLDNQLCCISGYGGTGKTSIIDGILTILQDYKSVTVALAGRAAARISEASGKESQTIHKLLKLKYGDPRTPFDYEYDPLDYDIIVVDEMSMIDGYLFKQLLKACATGTKVIFIGDVGQLESIGSCAVAADMLESKYISSIFLDKIHRQAQKSAIITESIRVRQGKQLTSDGWTGEETRGELQDMILNCYTDKSNTYHNIVQYFKEEIKHAKSILDVQIIVPCKQGVSSVASLNHIAQQIYNPKSKKQYKIMKSGVVQWVLKVGDKVINKQNKYQIINSDGSVVDIFNGNLGIIKDIKDDYILIDFQGIGYVEVPKSHAPYIELGYAITCHSAQGSQFDTVIGGIDFSMFIMLNKELLYTMITRASKKFILCAQTKALQYAITKEQIIHRQTYLMDDLDELCNKKFDF</sequence>
<dbReference type="GO" id="GO:0017116">
    <property type="term" value="F:single-stranded DNA helicase activity"/>
    <property type="evidence" value="ECO:0007669"/>
    <property type="project" value="TreeGrafter"/>
</dbReference>
<reference evidence="5 6" key="1">
    <citation type="submission" date="2015-09" db="EMBL/GenBank/DDBJ databases">
        <authorList>
            <consortium name="Pathogen Informatics"/>
        </authorList>
    </citation>
    <scope>NUCLEOTIDE SEQUENCE [LARGE SCALE GENOMIC DNA]</scope>
    <source>
        <strain evidence="5 6">2789STDY5608838</strain>
    </source>
</reference>
<evidence type="ECO:0000313" key="6">
    <source>
        <dbReference type="Proteomes" id="UP000095447"/>
    </source>
</evidence>
<dbReference type="Pfam" id="PF13538">
    <property type="entry name" value="UvrD_C_2"/>
    <property type="match status" value="1"/>
</dbReference>
<dbReference type="AlphaFoldDB" id="A0A173ZW98"/>
<gene>
    <name evidence="5" type="primary">recD_2</name>
    <name evidence="5" type="ORF">ERS852395_01358</name>
</gene>
<feature type="domain" description="UvrD-like helicase C-terminal" evidence="3">
    <location>
        <begin position="624"/>
        <end position="670"/>
    </location>
</feature>
<dbReference type="InterPro" id="IPR027785">
    <property type="entry name" value="UvrD-like_helicase_C"/>
</dbReference>